<evidence type="ECO:0000313" key="2">
    <source>
        <dbReference type="Proteomes" id="UP000017142"/>
    </source>
</evidence>
<dbReference type="Proteomes" id="UP000017142">
    <property type="component" value="Unassembled WGS sequence"/>
</dbReference>
<dbReference type="AlphaFoldDB" id="A0AAV3KCU9"/>
<accession>A0AAV3KCU9</accession>
<reference evidence="2" key="1">
    <citation type="journal article" date="2013" name="Diversity">
        <title>Genome Sequence of Dickeya solani, a New soft Rot Pathogen of Potato, Suggests its Emergence May Be Related to a Novel Combination of Non-Ribosomal Peptide/Polyketide Synthetase Clusters.</title>
        <authorList>
            <person name="Garlant L."/>
            <person name="Koskinen P."/>
            <person name="Rouhiainen L."/>
            <person name="Laine P."/>
            <person name="Paulin L."/>
            <person name="Auvinen P."/>
            <person name="Holm L."/>
            <person name="Pirhonen M."/>
        </authorList>
    </citation>
    <scope>NUCLEOTIDE SEQUENCE [LARGE SCALE GENOMIC DNA]</scope>
    <source>
        <strain evidence="2">D s0432-1</strain>
    </source>
</reference>
<name>A0AAV3KCU9_9GAMM</name>
<dbReference type="SUPFAM" id="SSF159501">
    <property type="entry name" value="EreA/ChaN-like"/>
    <property type="match status" value="1"/>
</dbReference>
<proteinExistence type="predicted"/>
<comment type="caution">
    <text evidence="1">The sequence shown here is derived from an EMBL/GenBank/DDBJ whole genome shotgun (WGS) entry which is preliminary data.</text>
</comment>
<sequence>MLYTKQAKKHIYFIGQNSHGSDESWAFRNAFIHKLRRELRSIVLVECPTIDLIVFTLRRFRKVNTGDMSYLTSSAYWWMRSEEFATFLHALPATCVIAGIDLPLSTTLHENYIKSIRLVPLAEQRLLISLLEFDRQSTLSMTGATPEQRETAMAEKIGLAIQLGYELIFVICHNFHATHTSWLHYPSLCQTLENKFHGSIDITSYGVFSENMTFLATPDGHSLSINSVRHACKKMGNQTYRVKMISSLYRTETRDAMELILNTPRHFDEFVIFPNGKCLTMELF</sequence>
<gene>
    <name evidence="1" type="ORF">A544_1460</name>
</gene>
<evidence type="ECO:0000313" key="1">
    <source>
        <dbReference type="EMBL" id="ERO58285.1"/>
    </source>
</evidence>
<dbReference type="EMBL" id="AMWE01000002">
    <property type="protein sequence ID" value="ERO58285.1"/>
    <property type="molecule type" value="Genomic_DNA"/>
</dbReference>
<protein>
    <submittedName>
        <fullName evidence="1">Uncharacterized protein</fullName>
    </submittedName>
</protein>
<organism evidence="1 2">
    <name type="scientific">Dickeya solani D s0432-1</name>
    <dbReference type="NCBI Taxonomy" id="1231725"/>
    <lineage>
        <taxon>Bacteria</taxon>
        <taxon>Pseudomonadati</taxon>
        <taxon>Pseudomonadota</taxon>
        <taxon>Gammaproteobacteria</taxon>
        <taxon>Enterobacterales</taxon>
        <taxon>Pectobacteriaceae</taxon>
        <taxon>Dickeya</taxon>
    </lineage>
</organism>
<dbReference type="RefSeq" id="WP_022632915.1">
    <property type="nucleotide sequence ID" value="NZ_AMWE01000002.1"/>
</dbReference>
<dbReference type="GeneID" id="43520170"/>